<dbReference type="InterPro" id="IPR040260">
    <property type="entry name" value="RFA2-like"/>
</dbReference>
<evidence type="ECO:0000256" key="6">
    <source>
        <dbReference type="ARBA" id="ARBA00023125"/>
    </source>
</evidence>
<dbReference type="OrthoDB" id="77828at2759"/>
<reference evidence="10 11" key="1">
    <citation type="submission" date="2018-03" db="EMBL/GenBank/DDBJ databases">
        <authorList>
            <person name="Guldener U."/>
        </authorList>
    </citation>
    <scope>NUCLEOTIDE SEQUENCE [LARGE SCALE GENOMIC DNA]</scope>
    <source>
        <strain evidence="10 11">NBRC100155</strain>
    </source>
</reference>
<dbReference type="AlphaFoldDB" id="A0A5C3DXW0"/>
<dbReference type="InterPro" id="IPR012340">
    <property type="entry name" value="NA-bd_OB-fold"/>
</dbReference>
<feature type="compositionally biased region" description="Basic and acidic residues" evidence="9">
    <location>
        <begin position="262"/>
        <end position="273"/>
    </location>
</feature>
<comment type="subcellular location">
    <subcellularLocation>
        <location evidence="2">Chromosome</location>
        <location evidence="2">Telomere</location>
    </subcellularLocation>
    <subcellularLocation>
        <location evidence="1">Nucleus</location>
    </subcellularLocation>
</comment>
<feature type="compositionally biased region" description="Basic and acidic residues" evidence="9">
    <location>
        <begin position="301"/>
        <end position="310"/>
    </location>
</feature>
<accession>A0A5C3DXW0</accession>
<evidence type="ECO:0000256" key="5">
    <source>
        <dbReference type="ARBA" id="ARBA00022895"/>
    </source>
</evidence>
<dbReference type="GO" id="GO:0005634">
    <property type="term" value="C:nucleus"/>
    <property type="evidence" value="ECO:0007669"/>
    <property type="project" value="UniProtKB-SubCell"/>
</dbReference>
<dbReference type="PANTHER" id="PTHR13989">
    <property type="entry name" value="REPLICATION PROTEIN A-RELATED"/>
    <property type="match status" value="1"/>
</dbReference>
<proteinExistence type="predicted"/>
<gene>
    <name evidence="10" type="ORF">UTRI_01740</name>
</gene>
<organism evidence="10 11">
    <name type="scientific">Ustilago trichophora</name>
    <dbReference type="NCBI Taxonomy" id="86804"/>
    <lineage>
        <taxon>Eukaryota</taxon>
        <taxon>Fungi</taxon>
        <taxon>Dikarya</taxon>
        <taxon>Basidiomycota</taxon>
        <taxon>Ustilaginomycotina</taxon>
        <taxon>Ustilaginomycetes</taxon>
        <taxon>Ustilaginales</taxon>
        <taxon>Ustilaginaceae</taxon>
        <taxon>Ustilago</taxon>
    </lineage>
</organism>
<keyword evidence="6" id="KW-0238">DNA-binding</keyword>
<dbReference type="Proteomes" id="UP000324022">
    <property type="component" value="Unassembled WGS sequence"/>
</dbReference>
<feature type="region of interest" description="Disordered" evidence="9">
    <location>
        <begin position="289"/>
        <end position="323"/>
    </location>
</feature>
<dbReference type="PANTHER" id="PTHR13989:SF33">
    <property type="entry name" value="CST COMPLEX SUBUNIT STN1"/>
    <property type="match status" value="1"/>
</dbReference>
<feature type="compositionally biased region" description="Low complexity" evidence="9">
    <location>
        <begin position="289"/>
        <end position="300"/>
    </location>
</feature>
<evidence type="ECO:0000313" key="11">
    <source>
        <dbReference type="Proteomes" id="UP000324022"/>
    </source>
</evidence>
<protein>
    <recommendedName>
        <fullName evidence="3">CST complex subunit STN1</fullName>
    </recommendedName>
    <alternativeName>
        <fullName evidence="8">Suppressor of cdc thirteen homolog</fullName>
    </alternativeName>
</protein>
<evidence type="ECO:0000256" key="9">
    <source>
        <dbReference type="SAM" id="MobiDB-lite"/>
    </source>
</evidence>
<keyword evidence="5" id="KW-0779">Telomere</keyword>
<evidence type="ECO:0000256" key="7">
    <source>
        <dbReference type="ARBA" id="ARBA00023242"/>
    </source>
</evidence>
<dbReference type="GO" id="GO:0003677">
    <property type="term" value="F:DNA binding"/>
    <property type="evidence" value="ECO:0007669"/>
    <property type="project" value="UniProtKB-KW"/>
</dbReference>
<evidence type="ECO:0000256" key="3">
    <source>
        <dbReference type="ARBA" id="ARBA00017411"/>
    </source>
</evidence>
<dbReference type="EMBL" id="OOIN01000005">
    <property type="protein sequence ID" value="SPO23062.1"/>
    <property type="molecule type" value="Genomic_DNA"/>
</dbReference>
<keyword evidence="7" id="KW-0539">Nucleus</keyword>
<feature type="compositionally biased region" description="Low complexity" evidence="9">
    <location>
        <begin position="232"/>
        <end position="246"/>
    </location>
</feature>
<evidence type="ECO:0000256" key="8">
    <source>
        <dbReference type="ARBA" id="ARBA00030039"/>
    </source>
</evidence>
<keyword evidence="4" id="KW-0158">Chromosome</keyword>
<sequence>MQSLSSRALSDSDVVKLYEWAERSPSAVLKCTCRHVRRIKTIPFLSHALGGQNLFLHHETPGLIAEVCGMIVGVTPKEDQVTYEVDDGTSVLRVMETRKSLHQAESRTLQARPDVSAPCGVPECYIMPPQPKALMSSSHLDSGASHSFLPPLHPRFGVADIVRCAGKIQIDRSGDRFLLVQQMILCEDVNMECHHHIDVIKLENELYRHPFDWKRLSSAKAAAKQVPESQTSSSRLSARRILSDSSQDAKAVSAPMSNVDVSKQEVAKRQRLSRDEARRLLSSDVPVSWSSAHSTSMSHGDSPRGSERSRSSRSSARQLRAHDKISDHKLTESYFQLQLQQYISQRYPFQSFAISDLWSDAPLLSLARRLVHVRLQHRLASRYADSSRRITKDKDTSEQHAEKARRLFEWAIRKMMQDGFVTLAKAEQSELLRSSKKDIESSADRYCLVTPEYLLKPLRTLLGSSKAVESPQNAAPDDVDDIIARLRIYDDRFRYINRSLVQDSLALYYARCATIVID</sequence>
<evidence type="ECO:0000256" key="1">
    <source>
        <dbReference type="ARBA" id="ARBA00004123"/>
    </source>
</evidence>
<evidence type="ECO:0000256" key="2">
    <source>
        <dbReference type="ARBA" id="ARBA00004574"/>
    </source>
</evidence>
<feature type="region of interest" description="Disordered" evidence="9">
    <location>
        <begin position="222"/>
        <end position="273"/>
    </location>
</feature>
<dbReference type="Gene3D" id="2.40.50.140">
    <property type="entry name" value="Nucleic acid-binding proteins"/>
    <property type="match status" value="1"/>
</dbReference>
<dbReference type="GO" id="GO:0000781">
    <property type="term" value="C:chromosome, telomeric region"/>
    <property type="evidence" value="ECO:0007669"/>
    <property type="project" value="UniProtKB-SubCell"/>
</dbReference>
<name>A0A5C3DXW0_9BASI</name>
<evidence type="ECO:0000313" key="10">
    <source>
        <dbReference type="EMBL" id="SPO23062.1"/>
    </source>
</evidence>
<keyword evidence="11" id="KW-1185">Reference proteome</keyword>
<evidence type="ECO:0000256" key="4">
    <source>
        <dbReference type="ARBA" id="ARBA00022454"/>
    </source>
</evidence>